<proteinExistence type="predicted"/>
<dbReference type="RefSeq" id="WP_194258184.1">
    <property type="nucleotide sequence ID" value="NZ_JABCQN010000008.1"/>
</dbReference>
<protein>
    <submittedName>
        <fullName evidence="2">Uncharacterized protein</fullName>
    </submittedName>
</protein>
<reference evidence="2" key="2">
    <citation type="submission" date="2020-11" db="EMBL/GenBank/DDBJ databases">
        <title>Description of novel Gluconobacter species.</title>
        <authorList>
            <person name="Cleenwerck I."/>
            <person name="Cnockaert M."/>
            <person name="Borremans W."/>
            <person name="Wieme A.D."/>
            <person name="De Vuyst L."/>
            <person name="Vandamme P."/>
        </authorList>
    </citation>
    <scope>NUCLEOTIDE SEQUENCE</scope>
    <source>
        <strain evidence="2">R71697</strain>
    </source>
</reference>
<dbReference type="Proteomes" id="UP000661006">
    <property type="component" value="Unassembled WGS sequence"/>
</dbReference>
<keyword evidence="1" id="KW-0812">Transmembrane</keyword>
<evidence type="ECO:0000313" key="3">
    <source>
        <dbReference type="Proteomes" id="UP000661006"/>
    </source>
</evidence>
<keyword evidence="1" id="KW-1133">Transmembrane helix</keyword>
<evidence type="ECO:0000313" key="2">
    <source>
        <dbReference type="EMBL" id="MBF0871780.1"/>
    </source>
</evidence>
<sequence>MQNLPVERAHALQGIIGPVSLFAMIALSFRGQTLFQCLKWMGLFRV</sequence>
<reference evidence="2" key="1">
    <citation type="submission" date="2020-04" db="EMBL/GenBank/DDBJ databases">
        <authorList>
            <person name="Sombolestani A."/>
        </authorList>
    </citation>
    <scope>NUCLEOTIDE SEQUENCE</scope>
    <source>
        <strain evidence="2">R71697</strain>
    </source>
</reference>
<dbReference type="EMBL" id="JABCQN010000008">
    <property type="protein sequence ID" value="MBF0871780.1"/>
    <property type="molecule type" value="Genomic_DNA"/>
</dbReference>
<dbReference type="GeneID" id="81475640"/>
<accession>A0A9Q2FNI2</accession>
<dbReference type="AlphaFoldDB" id="A0A9Q2FNI2"/>
<organism evidence="2 3">
    <name type="scientific">Gluconobacter japonicus</name>
    <dbReference type="NCBI Taxonomy" id="376620"/>
    <lineage>
        <taxon>Bacteria</taxon>
        <taxon>Pseudomonadati</taxon>
        <taxon>Pseudomonadota</taxon>
        <taxon>Alphaproteobacteria</taxon>
        <taxon>Acetobacterales</taxon>
        <taxon>Acetobacteraceae</taxon>
        <taxon>Gluconobacter</taxon>
    </lineage>
</organism>
<name>A0A9Q2FNI2_GLUJA</name>
<comment type="caution">
    <text evidence="2">The sequence shown here is derived from an EMBL/GenBank/DDBJ whole genome shotgun (WGS) entry which is preliminary data.</text>
</comment>
<keyword evidence="1" id="KW-0472">Membrane</keyword>
<gene>
    <name evidence="2" type="ORF">HKD32_13115</name>
</gene>
<feature type="transmembrane region" description="Helical" evidence="1">
    <location>
        <begin position="12"/>
        <end position="29"/>
    </location>
</feature>
<evidence type="ECO:0000256" key="1">
    <source>
        <dbReference type="SAM" id="Phobius"/>
    </source>
</evidence>